<organism evidence="7 8">
    <name type="scientific">Nepenthes gracilis</name>
    <name type="common">Slender pitcher plant</name>
    <dbReference type="NCBI Taxonomy" id="150966"/>
    <lineage>
        <taxon>Eukaryota</taxon>
        <taxon>Viridiplantae</taxon>
        <taxon>Streptophyta</taxon>
        <taxon>Embryophyta</taxon>
        <taxon>Tracheophyta</taxon>
        <taxon>Spermatophyta</taxon>
        <taxon>Magnoliopsida</taxon>
        <taxon>eudicotyledons</taxon>
        <taxon>Gunneridae</taxon>
        <taxon>Pentapetalae</taxon>
        <taxon>Caryophyllales</taxon>
        <taxon>Nepenthaceae</taxon>
        <taxon>Nepenthes</taxon>
    </lineage>
</organism>
<evidence type="ECO:0000256" key="4">
    <source>
        <dbReference type="ARBA" id="ARBA00023136"/>
    </source>
</evidence>
<evidence type="ECO:0000256" key="1">
    <source>
        <dbReference type="ARBA" id="ARBA00004167"/>
    </source>
</evidence>
<keyword evidence="2 6" id="KW-0812">Transmembrane</keyword>
<dbReference type="GO" id="GO:0016020">
    <property type="term" value="C:membrane"/>
    <property type="evidence" value="ECO:0007669"/>
    <property type="project" value="UniProtKB-SubCell"/>
</dbReference>
<name>A0AAD3XHV6_NEPGR</name>
<evidence type="ECO:0000256" key="5">
    <source>
        <dbReference type="ARBA" id="ARBA00035114"/>
    </source>
</evidence>
<gene>
    <name evidence="7" type="ORF">Nepgr_006983</name>
</gene>
<keyword evidence="3 6" id="KW-1133">Transmembrane helix</keyword>
<evidence type="ECO:0000313" key="8">
    <source>
        <dbReference type="Proteomes" id="UP001279734"/>
    </source>
</evidence>
<comment type="caution">
    <text evidence="7">The sequence shown here is derived from an EMBL/GenBank/DDBJ whole genome shotgun (WGS) entry which is preliminary data.</text>
</comment>
<evidence type="ECO:0000313" key="7">
    <source>
        <dbReference type="EMBL" id="GMH05143.1"/>
    </source>
</evidence>
<comment type="subcellular location">
    <subcellularLocation>
        <location evidence="1">Membrane</location>
        <topology evidence="1">Single-pass membrane protein</topology>
    </subcellularLocation>
</comment>
<evidence type="ECO:0000256" key="2">
    <source>
        <dbReference type="ARBA" id="ARBA00022692"/>
    </source>
</evidence>
<evidence type="ECO:0000256" key="3">
    <source>
        <dbReference type="ARBA" id="ARBA00022989"/>
    </source>
</evidence>
<sequence length="393" mass="44411">MSSSENQGFSMSLASFGRSIWGTSREEVHSVSSIHESTAEDEDLQSFQSDVLKRFHDLSLVNDDEFLSLAWMKKLLDAFLCCQEDFRVLLINNKSKVSKPPLDQIVAEYFDRSVKALDICNATRDGIEIVRQWEKQSEIVLCALESTQRAALGEGQFRRARKALMELAIAMLDEKDSGSVLSQRNRSFGRHNASKDHHHNRTGHSRSLSWSVSRSWSAAKQLQSIANSLTPPPRNEILATGGLAIPVFIMSCVLMFVLWAIVAAIPCQDRSLQCHFSIPRHFSWGAPLLVLHERVIEESKKRERRNSNGLLKEINNIEKCTRHLIDLVESAELPLKDVQKAALEREVGDLSLVCGALKSSLDPLEMQVRKMFRKIMNCRIEGLEFLAILNNPQ</sequence>
<dbReference type="EMBL" id="BSYO01000005">
    <property type="protein sequence ID" value="GMH05143.1"/>
    <property type="molecule type" value="Genomic_DNA"/>
</dbReference>
<dbReference type="InterPro" id="IPR008511">
    <property type="entry name" value="ROH1-like"/>
</dbReference>
<keyword evidence="8" id="KW-1185">Reference proteome</keyword>
<dbReference type="Proteomes" id="UP001279734">
    <property type="component" value="Unassembled WGS sequence"/>
</dbReference>
<comment type="similarity">
    <text evidence="5">Belongs to the ROH1 family.</text>
</comment>
<proteinExistence type="inferred from homology"/>
<dbReference type="Pfam" id="PF05633">
    <property type="entry name" value="ROH1-like"/>
    <property type="match status" value="1"/>
</dbReference>
<dbReference type="AlphaFoldDB" id="A0AAD3XHV6"/>
<dbReference type="PANTHER" id="PTHR31509">
    <property type="entry name" value="BPS1-LIKE PROTEIN"/>
    <property type="match status" value="1"/>
</dbReference>
<evidence type="ECO:0000256" key="6">
    <source>
        <dbReference type="SAM" id="Phobius"/>
    </source>
</evidence>
<accession>A0AAD3XHV6</accession>
<feature type="transmembrane region" description="Helical" evidence="6">
    <location>
        <begin position="243"/>
        <end position="265"/>
    </location>
</feature>
<keyword evidence="4 6" id="KW-0472">Membrane</keyword>
<reference evidence="7" key="1">
    <citation type="submission" date="2023-05" db="EMBL/GenBank/DDBJ databases">
        <title>Nepenthes gracilis genome sequencing.</title>
        <authorList>
            <person name="Fukushima K."/>
        </authorList>
    </citation>
    <scope>NUCLEOTIDE SEQUENCE</scope>
    <source>
        <strain evidence="7">SING2019-196</strain>
    </source>
</reference>
<protein>
    <submittedName>
        <fullName evidence="7">Uncharacterized protein</fullName>
    </submittedName>
</protein>